<proteinExistence type="predicted"/>
<dbReference type="Proteomes" id="UP001065613">
    <property type="component" value="Chromosome"/>
</dbReference>
<sequence>MLHYWHLIELAKGANLLRTFTPTIQLFRYCVPCDRAKLKKSRPWLSVNKYVSNLTTAIAS</sequence>
<gene>
    <name evidence="1" type="ORF">KA717_07950</name>
</gene>
<accession>A0A977KZA2</accession>
<protein>
    <submittedName>
        <fullName evidence="1">Uncharacterized protein</fullName>
    </submittedName>
</protein>
<evidence type="ECO:0000313" key="1">
    <source>
        <dbReference type="EMBL" id="UXE62659.1"/>
    </source>
</evidence>
<dbReference type="AlphaFoldDB" id="A0A977KZA2"/>
<name>A0A977KZA2_9CYAN</name>
<dbReference type="KEGG" id="wna:KA717_07950"/>
<reference evidence="1" key="1">
    <citation type="submission" date="2021-04" db="EMBL/GenBank/DDBJ databases">
        <title>Genome sequence of Woronichinia naegeliana from Washington state freshwater lake bloom.</title>
        <authorList>
            <person name="Dreher T.W."/>
        </authorList>
    </citation>
    <scope>NUCLEOTIDE SEQUENCE</scope>
    <source>
        <strain evidence="1">WA131</strain>
    </source>
</reference>
<dbReference type="EMBL" id="CP073041">
    <property type="protein sequence ID" value="UXE62659.1"/>
    <property type="molecule type" value="Genomic_DNA"/>
</dbReference>
<organism evidence="1">
    <name type="scientific">Woronichinia naegeliana WA131</name>
    <dbReference type="NCBI Taxonomy" id="2824559"/>
    <lineage>
        <taxon>Bacteria</taxon>
        <taxon>Bacillati</taxon>
        <taxon>Cyanobacteriota</taxon>
        <taxon>Cyanophyceae</taxon>
        <taxon>Synechococcales</taxon>
        <taxon>Coelosphaeriaceae</taxon>
        <taxon>Woronichinia</taxon>
    </lineage>
</organism>